<comment type="caution">
    <text evidence="2">The sequence shown here is derived from an EMBL/GenBank/DDBJ whole genome shotgun (WGS) entry which is preliminary data.</text>
</comment>
<dbReference type="Pfam" id="PF14216">
    <property type="entry name" value="DUF4326"/>
    <property type="match status" value="1"/>
</dbReference>
<name>A0A0F8XTS2_9ZZZZ</name>
<sequence>FLRERRDNILRLIPDLRGKDLVCWCALGAEFCHVDVLLEIANA</sequence>
<dbReference type="InterPro" id="IPR025475">
    <property type="entry name" value="DUF4326"/>
</dbReference>
<gene>
    <name evidence="2" type="ORF">LCGC14_2982240</name>
</gene>
<accession>A0A0F8XTS2</accession>
<dbReference type="AlphaFoldDB" id="A0A0F8XTS2"/>
<evidence type="ECO:0000259" key="1">
    <source>
        <dbReference type="Pfam" id="PF14216"/>
    </source>
</evidence>
<reference evidence="2" key="1">
    <citation type="journal article" date="2015" name="Nature">
        <title>Complex archaea that bridge the gap between prokaryotes and eukaryotes.</title>
        <authorList>
            <person name="Spang A."/>
            <person name="Saw J.H."/>
            <person name="Jorgensen S.L."/>
            <person name="Zaremba-Niedzwiedzka K."/>
            <person name="Martijn J."/>
            <person name="Lind A.E."/>
            <person name="van Eijk R."/>
            <person name="Schleper C."/>
            <person name="Guy L."/>
            <person name="Ettema T.J."/>
        </authorList>
    </citation>
    <scope>NUCLEOTIDE SEQUENCE</scope>
</reference>
<organism evidence="2">
    <name type="scientific">marine sediment metagenome</name>
    <dbReference type="NCBI Taxonomy" id="412755"/>
    <lineage>
        <taxon>unclassified sequences</taxon>
        <taxon>metagenomes</taxon>
        <taxon>ecological metagenomes</taxon>
    </lineage>
</organism>
<feature type="domain" description="DUF4326" evidence="1">
    <location>
        <begin position="4"/>
        <end position="39"/>
    </location>
</feature>
<evidence type="ECO:0000313" key="2">
    <source>
        <dbReference type="EMBL" id="KKK64630.1"/>
    </source>
</evidence>
<dbReference type="EMBL" id="LAZR01060937">
    <property type="protein sequence ID" value="KKK64630.1"/>
    <property type="molecule type" value="Genomic_DNA"/>
</dbReference>
<proteinExistence type="predicted"/>
<feature type="non-terminal residue" evidence="2">
    <location>
        <position position="1"/>
    </location>
</feature>
<protein>
    <recommendedName>
        <fullName evidence="1">DUF4326 domain-containing protein</fullName>
    </recommendedName>
</protein>